<evidence type="ECO:0000313" key="1">
    <source>
        <dbReference type="EMBL" id="AOW03149.1"/>
    </source>
</evidence>
<dbReference type="Proteomes" id="UP000256601">
    <property type="component" value="Unassembled WGS sequence"/>
</dbReference>
<dbReference type="EMBL" id="KZ859092">
    <property type="protein sequence ID" value="RDW23340.1"/>
    <property type="molecule type" value="Genomic_DNA"/>
</dbReference>
<name>A0A1D8NBZ3_YARLL</name>
<dbReference type="EMBL" id="CP017555">
    <property type="protein sequence ID" value="AOW03149.1"/>
    <property type="molecule type" value="Genomic_DNA"/>
</dbReference>
<protein>
    <submittedName>
        <fullName evidence="1">Uncharacterized protein</fullName>
    </submittedName>
</protein>
<evidence type="ECO:0000313" key="2">
    <source>
        <dbReference type="EMBL" id="RDW23340.1"/>
    </source>
</evidence>
<proteinExistence type="predicted"/>
<sequence length="103" mass="11593">MRISSPPCLWCMYDILTFMKRLLVLPGCDCRNGPAQDRGDATQGAPSTFAYPGKALLKPPVSKMFLITSSVQSNSSIVLYIHSDLNDFFYSLFSRPFHFTSYN</sequence>
<dbReference type="Proteomes" id="UP000182444">
    <property type="component" value="Chromosome 1C"/>
</dbReference>
<dbReference type="VEuPathDB" id="FungiDB:YALI1_C28245g"/>
<dbReference type="VEuPathDB" id="FungiDB:YALI0_C20229g"/>
<accession>A0A1D8NBZ3</accession>
<reference evidence="2 4" key="2">
    <citation type="submission" date="2018-07" db="EMBL/GenBank/DDBJ databases">
        <title>Draft Genome Assemblies for Five Robust Yarrowia lipolytica Strains Exhibiting High Lipid Production and Pentose Sugar Utilization and Sugar Alcohol Secretion from Undetoxified Lignocellulosic Biomass Hydrolysates.</title>
        <authorList>
            <consortium name="DOE Joint Genome Institute"/>
            <person name="Walker C."/>
            <person name="Ryu S."/>
            <person name="Na H."/>
            <person name="Zane M."/>
            <person name="LaButti K."/>
            <person name="Lipzen A."/>
            <person name="Haridas S."/>
            <person name="Barry K."/>
            <person name="Grigoriev I.V."/>
            <person name="Quarterman J."/>
            <person name="Slininger P."/>
            <person name="Dien B."/>
            <person name="Trinh C.T."/>
        </authorList>
    </citation>
    <scope>NUCLEOTIDE SEQUENCE [LARGE SCALE GENOMIC DNA]</scope>
    <source>
        <strain evidence="2 4">YB392</strain>
    </source>
</reference>
<evidence type="ECO:0000313" key="3">
    <source>
        <dbReference type="Proteomes" id="UP000182444"/>
    </source>
</evidence>
<dbReference type="AlphaFoldDB" id="A0A1D8NBZ3"/>
<evidence type="ECO:0000313" key="4">
    <source>
        <dbReference type="Proteomes" id="UP000256601"/>
    </source>
</evidence>
<gene>
    <name evidence="2" type="ORF">B0I71DRAFT_168865</name>
    <name evidence="1" type="ORF">YALI1_C28245g</name>
</gene>
<organism evidence="1 3">
    <name type="scientific">Yarrowia lipolytica</name>
    <name type="common">Candida lipolytica</name>
    <dbReference type="NCBI Taxonomy" id="4952"/>
    <lineage>
        <taxon>Eukaryota</taxon>
        <taxon>Fungi</taxon>
        <taxon>Dikarya</taxon>
        <taxon>Ascomycota</taxon>
        <taxon>Saccharomycotina</taxon>
        <taxon>Dipodascomycetes</taxon>
        <taxon>Dipodascales</taxon>
        <taxon>Dipodascales incertae sedis</taxon>
        <taxon>Yarrowia</taxon>
    </lineage>
</organism>
<reference evidence="1 3" key="1">
    <citation type="journal article" date="2016" name="PLoS ONE">
        <title>Sequence Assembly of Yarrowia lipolytica Strain W29/CLIB89 Shows Transposable Element Diversity.</title>
        <authorList>
            <person name="Magnan C."/>
            <person name="Yu J."/>
            <person name="Chang I."/>
            <person name="Jahn E."/>
            <person name="Kanomata Y."/>
            <person name="Wu J."/>
            <person name="Zeller M."/>
            <person name="Oakes M."/>
            <person name="Baldi P."/>
            <person name="Sandmeyer S."/>
        </authorList>
    </citation>
    <scope>NUCLEOTIDE SEQUENCE [LARGE SCALE GENOMIC DNA]</scope>
    <source>
        <strain evidence="1">CLIB89</strain>
        <strain evidence="3">CLIB89(W29)</strain>
    </source>
</reference>